<name>A0ABQ7G7A3_DUNSA</name>
<comment type="caution">
    <text evidence="1">The sequence shown here is derived from an EMBL/GenBank/DDBJ whole genome shotgun (WGS) entry which is preliminary data.</text>
</comment>
<evidence type="ECO:0000313" key="2">
    <source>
        <dbReference type="Proteomes" id="UP000815325"/>
    </source>
</evidence>
<reference evidence="1" key="1">
    <citation type="submission" date="2017-08" db="EMBL/GenBank/DDBJ databases">
        <authorList>
            <person name="Polle J.E."/>
            <person name="Barry K."/>
            <person name="Cushman J."/>
            <person name="Schmutz J."/>
            <person name="Tran D."/>
            <person name="Hathwaick L.T."/>
            <person name="Yim W.C."/>
            <person name="Jenkins J."/>
            <person name="Mckie-Krisberg Z.M."/>
            <person name="Prochnik S."/>
            <person name="Lindquist E."/>
            <person name="Dockter R.B."/>
            <person name="Adam C."/>
            <person name="Molina H."/>
            <person name="Bunkerborg J."/>
            <person name="Jin E."/>
            <person name="Buchheim M."/>
            <person name="Magnuson J."/>
        </authorList>
    </citation>
    <scope>NUCLEOTIDE SEQUENCE</scope>
    <source>
        <strain evidence="1">CCAP 19/18</strain>
    </source>
</reference>
<sequence>MSNLHASMAPLASSDSVHALQPSCCADPLLTLQSSRRFFLMVLTGSLHALQPPCGVNPLLKLGAW</sequence>
<organism evidence="1 2">
    <name type="scientific">Dunaliella salina</name>
    <name type="common">Green alga</name>
    <name type="synonym">Protococcus salinus</name>
    <dbReference type="NCBI Taxonomy" id="3046"/>
    <lineage>
        <taxon>Eukaryota</taxon>
        <taxon>Viridiplantae</taxon>
        <taxon>Chlorophyta</taxon>
        <taxon>core chlorophytes</taxon>
        <taxon>Chlorophyceae</taxon>
        <taxon>CS clade</taxon>
        <taxon>Chlamydomonadales</taxon>
        <taxon>Dunaliellaceae</taxon>
        <taxon>Dunaliella</taxon>
    </lineage>
</organism>
<gene>
    <name evidence="1" type="ORF">DUNSADRAFT_14526</name>
</gene>
<keyword evidence="2" id="KW-1185">Reference proteome</keyword>
<dbReference type="Proteomes" id="UP000815325">
    <property type="component" value="Unassembled WGS sequence"/>
</dbReference>
<protein>
    <submittedName>
        <fullName evidence="1">Uncharacterized protein</fullName>
    </submittedName>
</protein>
<accession>A0ABQ7G7A3</accession>
<proteinExistence type="predicted"/>
<dbReference type="EMBL" id="MU070037">
    <property type="protein sequence ID" value="KAF5830485.1"/>
    <property type="molecule type" value="Genomic_DNA"/>
</dbReference>
<evidence type="ECO:0000313" key="1">
    <source>
        <dbReference type="EMBL" id="KAF5830485.1"/>
    </source>
</evidence>